<accession>T1JAG3</accession>
<evidence type="ECO:0000256" key="1">
    <source>
        <dbReference type="SAM" id="MobiDB-lite"/>
    </source>
</evidence>
<keyword evidence="3" id="KW-1185">Reference proteome</keyword>
<feature type="region of interest" description="Disordered" evidence="1">
    <location>
        <begin position="204"/>
        <end position="226"/>
    </location>
</feature>
<evidence type="ECO:0000313" key="3">
    <source>
        <dbReference type="Proteomes" id="UP000014500"/>
    </source>
</evidence>
<dbReference type="EnsemblMetazoa" id="SMAR010730-RA">
    <property type="protein sequence ID" value="SMAR010730-PA"/>
    <property type="gene ID" value="SMAR010730"/>
</dbReference>
<dbReference type="HOGENOM" id="CLU_593953_0_0_1"/>
<reference evidence="2" key="2">
    <citation type="submission" date="2015-02" db="UniProtKB">
        <authorList>
            <consortium name="EnsemblMetazoa"/>
        </authorList>
    </citation>
    <scope>IDENTIFICATION</scope>
</reference>
<reference evidence="3" key="1">
    <citation type="submission" date="2011-05" db="EMBL/GenBank/DDBJ databases">
        <authorList>
            <person name="Richards S.R."/>
            <person name="Qu J."/>
            <person name="Jiang H."/>
            <person name="Jhangiani S.N."/>
            <person name="Agravi P."/>
            <person name="Goodspeed R."/>
            <person name="Gross S."/>
            <person name="Mandapat C."/>
            <person name="Jackson L."/>
            <person name="Mathew T."/>
            <person name="Pu L."/>
            <person name="Thornton R."/>
            <person name="Saada N."/>
            <person name="Wilczek-Boney K.B."/>
            <person name="Lee S."/>
            <person name="Kovar C."/>
            <person name="Wu Y."/>
            <person name="Scherer S.E."/>
            <person name="Worley K.C."/>
            <person name="Muzny D.M."/>
            <person name="Gibbs R."/>
        </authorList>
    </citation>
    <scope>NUCLEOTIDE SEQUENCE</scope>
    <source>
        <strain evidence="3">Brora</strain>
    </source>
</reference>
<evidence type="ECO:0000313" key="2">
    <source>
        <dbReference type="EnsemblMetazoa" id="SMAR010730-PA"/>
    </source>
</evidence>
<dbReference type="AlphaFoldDB" id="T1JAG3"/>
<proteinExistence type="predicted"/>
<dbReference type="EMBL" id="JH431998">
    <property type="status" value="NOT_ANNOTATED_CDS"/>
    <property type="molecule type" value="Genomic_DNA"/>
</dbReference>
<dbReference type="Proteomes" id="UP000014500">
    <property type="component" value="Unassembled WGS sequence"/>
</dbReference>
<feature type="compositionally biased region" description="Basic and acidic residues" evidence="1">
    <location>
        <begin position="204"/>
        <end position="221"/>
    </location>
</feature>
<organism evidence="2 3">
    <name type="scientific">Strigamia maritima</name>
    <name type="common">European centipede</name>
    <name type="synonym">Geophilus maritimus</name>
    <dbReference type="NCBI Taxonomy" id="126957"/>
    <lineage>
        <taxon>Eukaryota</taxon>
        <taxon>Metazoa</taxon>
        <taxon>Ecdysozoa</taxon>
        <taxon>Arthropoda</taxon>
        <taxon>Myriapoda</taxon>
        <taxon>Chilopoda</taxon>
        <taxon>Pleurostigmophora</taxon>
        <taxon>Geophilomorpha</taxon>
        <taxon>Linotaeniidae</taxon>
        <taxon>Strigamia</taxon>
    </lineage>
</organism>
<name>T1JAG3_STRMM</name>
<sequence>MVLTDSELKSPIINSNSQNPTNYKSEYSVRYIPSYPLWIPTSKEPPGADLLNTDRQFLIYWKDSASHEYHTDPQLHEYERNVPCVCKDNITTFIHHKDPVFNKNTASTTYEDSFRMMPLSVIPKIEIPGSNIPFDNGEFYKIPQTSSMSEYTWRNYTNAENRARPFHNLKKFPSPIYKDDQFLWPKTETSEKFKNPMIYPQNKEMKSENRENHSRNSDDIIGRSGTDAAVPKSTYNYFYTVKPISKKEENYHPSASNIIITGDDRISYQQRRKSLVHQDFSCVQGVRASPREYCPFKLGHRNCGANYASTTASDDYPKHGVEKMAEIDPNWTHHVSQVVIGRAECGDMPTSTNNDMYQPWVRGDRCKRVYYPKWQLSDNKKAMDSATEFSAAYGNAAVYDVQRQSNFKDETHINCEHKKGVCDDGTTYKDHFKGHAASLPHNCNLFKQQDRSVKFPYFNQP</sequence>
<protein>
    <submittedName>
        <fullName evidence="2">Uncharacterized protein</fullName>
    </submittedName>
</protein>